<dbReference type="InterPro" id="IPR013783">
    <property type="entry name" value="Ig-like_fold"/>
</dbReference>
<evidence type="ECO:0000313" key="8">
    <source>
        <dbReference type="Proteomes" id="UP000250572"/>
    </source>
</evidence>
<proteinExistence type="predicted"/>
<feature type="transmembrane region" description="Helical" evidence="5">
    <location>
        <begin position="329"/>
        <end position="350"/>
    </location>
</feature>
<name>A0A315VES5_GAMAF</name>
<evidence type="ECO:0000256" key="1">
    <source>
        <dbReference type="ARBA" id="ARBA00004370"/>
    </source>
</evidence>
<comment type="caution">
    <text evidence="7">The sequence shown here is derived from an EMBL/GenBank/DDBJ whole genome shotgun (WGS) entry which is preliminary data.</text>
</comment>
<evidence type="ECO:0000313" key="7">
    <source>
        <dbReference type="EMBL" id="PWA20684.1"/>
    </source>
</evidence>
<dbReference type="PANTHER" id="PTHR12080">
    <property type="entry name" value="SIGNALING LYMPHOCYTIC ACTIVATION MOLECULE"/>
    <property type="match status" value="1"/>
</dbReference>
<keyword evidence="5" id="KW-1133">Transmembrane helix</keyword>
<dbReference type="SUPFAM" id="SSF48726">
    <property type="entry name" value="Immunoglobulin"/>
    <property type="match status" value="1"/>
</dbReference>
<dbReference type="PANTHER" id="PTHR12080:SF108">
    <property type="entry name" value="VASCULAR ENDOTHELIAL GROWTH FACTOR RECEPTOR 1"/>
    <property type="match status" value="1"/>
</dbReference>
<evidence type="ECO:0000256" key="3">
    <source>
        <dbReference type="ARBA" id="ARBA00023136"/>
    </source>
</evidence>
<keyword evidence="8" id="KW-1185">Reference proteome</keyword>
<evidence type="ECO:0000256" key="4">
    <source>
        <dbReference type="ARBA" id="ARBA00023180"/>
    </source>
</evidence>
<dbReference type="GO" id="GO:0005911">
    <property type="term" value="C:cell-cell junction"/>
    <property type="evidence" value="ECO:0007669"/>
    <property type="project" value="TreeGrafter"/>
</dbReference>
<evidence type="ECO:0000256" key="5">
    <source>
        <dbReference type="SAM" id="Phobius"/>
    </source>
</evidence>
<accession>A0A315VES5</accession>
<evidence type="ECO:0000259" key="6">
    <source>
        <dbReference type="Pfam" id="PF07686"/>
    </source>
</evidence>
<gene>
    <name evidence="7" type="ORF">CCH79_00011553</name>
</gene>
<feature type="domain" description="Immunoglobulin V-set" evidence="6">
    <location>
        <begin position="130"/>
        <end position="225"/>
    </location>
</feature>
<sequence>MPFVAVHTYRPLSLVEKVWRLSTPVSGAPDEMGRPSLSHENVAEGSEVDVQVCGRGGRHIHCVEPRIVELSSSDSKLGGTDDVHGGEVYVSDSSRKPHPNLLYLGQDLILNSEKVLYLFSAQDHVHILNEQPVHVIPGSKLVLTAQIEKNLREEISMITWTREPETGHDRTKVTLATCPAKSPKCASGRPDVHVSLKQQETTLEMNRYSTEDSGEYSVTVTDHSGANTTGRCIVREYEAVHHVSISINVSHSLLICHEAWGTDPSFIWLHERAAITQQVGKVSKDGNMLIVTTTPICGHFTCMVSNKLGYSSATYTAAPCESGGRGTTAAVVCLVLLLVVCGGVLAFLLWSKLQMELQGKLTYQVEQRVLLVR</sequence>
<comment type="subcellular location">
    <subcellularLocation>
        <location evidence="1">Membrane</location>
    </subcellularLocation>
</comment>
<dbReference type="AlphaFoldDB" id="A0A315VES5"/>
<evidence type="ECO:0000256" key="2">
    <source>
        <dbReference type="ARBA" id="ARBA00022729"/>
    </source>
</evidence>
<dbReference type="Pfam" id="PF07686">
    <property type="entry name" value="V-set"/>
    <property type="match status" value="1"/>
</dbReference>
<dbReference type="InterPro" id="IPR013106">
    <property type="entry name" value="Ig_V-set"/>
</dbReference>
<reference evidence="7 8" key="1">
    <citation type="journal article" date="2018" name="G3 (Bethesda)">
        <title>A High-Quality Reference Genome for the Invasive Mosquitofish Gambusia affinis Using a Chicago Library.</title>
        <authorList>
            <person name="Hoffberg S.L."/>
            <person name="Troendle N.J."/>
            <person name="Glenn T.C."/>
            <person name="Mahmud O."/>
            <person name="Louha S."/>
            <person name="Chalopin D."/>
            <person name="Bennetzen J.L."/>
            <person name="Mauricio R."/>
        </authorList>
    </citation>
    <scope>NUCLEOTIDE SEQUENCE [LARGE SCALE GENOMIC DNA]</scope>
    <source>
        <strain evidence="7">NE01/NJP1002.9</strain>
        <tissue evidence="7">Muscle</tissue>
    </source>
</reference>
<protein>
    <recommendedName>
        <fullName evidence="6">Immunoglobulin V-set domain-containing protein</fullName>
    </recommendedName>
</protein>
<dbReference type="InterPro" id="IPR015631">
    <property type="entry name" value="CD2/SLAM_rcpt"/>
</dbReference>
<dbReference type="Proteomes" id="UP000250572">
    <property type="component" value="Unassembled WGS sequence"/>
</dbReference>
<dbReference type="GO" id="GO:0016020">
    <property type="term" value="C:membrane"/>
    <property type="evidence" value="ECO:0007669"/>
    <property type="project" value="UniProtKB-SubCell"/>
</dbReference>
<dbReference type="InterPro" id="IPR036179">
    <property type="entry name" value="Ig-like_dom_sf"/>
</dbReference>
<dbReference type="EMBL" id="NHOQ01001935">
    <property type="protein sequence ID" value="PWA20684.1"/>
    <property type="molecule type" value="Genomic_DNA"/>
</dbReference>
<keyword evidence="4" id="KW-0325">Glycoprotein</keyword>
<organism evidence="7 8">
    <name type="scientific">Gambusia affinis</name>
    <name type="common">Western mosquitofish</name>
    <name type="synonym">Heterandria affinis</name>
    <dbReference type="NCBI Taxonomy" id="33528"/>
    <lineage>
        <taxon>Eukaryota</taxon>
        <taxon>Metazoa</taxon>
        <taxon>Chordata</taxon>
        <taxon>Craniata</taxon>
        <taxon>Vertebrata</taxon>
        <taxon>Euteleostomi</taxon>
        <taxon>Actinopterygii</taxon>
        <taxon>Neopterygii</taxon>
        <taxon>Teleostei</taxon>
        <taxon>Neoteleostei</taxon>
        <taxon>Acanthomorphata</taxon>
        <taxon>Ovalentaria</taxon>
        <taxon>Atherinomorphae</taxon>
        <taxon>Cyprinodontiformes</taxon>
        <taxon>Poeciliidae</taxon>
        <taxon>Poeciliinae</taxon>
        <taxon>Gambusia</taxon>
    </lineage>
</organism>
<keyword evidence="5" id="KW-0812">Transmembrane</keyword>
<keyword evidence="2" id="KW-0732">Signal</keyword>
<keyword evidence="3 5" id="KW-0472">Membrane</keyword>
<dbReference type="Gene3D" id="2.60.40.10">
    <property type="entry name" value="Immunoglobulins"/>
    <property type="match status" value="1"/>
</dbReference>